<reference evidence="1 2" key="1">
    <citation type="submission" date="2019-05" db="EMBL/GenBank/DDBJ databases">
        <title>Mikania micrantha, genome provides insights into the molecular mechanism of rapid growth.</title>
        <authorList>
            <person name="Liu B."/>
        </authorList>
    </citation>
    <scope>NUCLEOTIDE SEQUENCE [LARGE SCALE GENOMIC DNA]</scope>
    <source>
        <strain evidence="1">NLD-2019</strain>
        <tissue evidence="1">Leaf</tissue>
    </source>
</reference>
<keyword evidence="2" id="KW-1185">Reference proteome</keyword>
<comment type="caution">
    <text evidence="1">The sequence shown here is derived from an EMBL/GenBank/DDBJ whole genome shotgun (WGS) entry which is preliminary data.</text>
</comment>
<dbReference type="AlphaFoldDB" id="A0A5N6PU24"/>
<name>A0A5N6PU24_9ASTR</name>
<sequence length="100" mass="11212">MKLGLLGSSGAHRGTRWPIRGPIAVRDEIRENLNPEFLRGMRSIFLPLSAVAGDQLHYLTLQELTLTLVRFTKVIYRHKDSGNAPKDLSLGSAYIYVVSF</sequence>
<accession>A0A5N6PU24</accession>
<evidence type="ECO:0000313" key="1">
    <source>
        <dbReference type="EMBL" id="KAD7117049.1"/>
    </source>
</evidence>
<dbReference type="Proteomes" id="UP000326396">
    <property type="component" value="Linkage Group LG10"/>
</dbReference>
<gene>
    <name evidence="1" type="ORF">E3N88_04317</name>
</gene>
<proteinExistence type="predicted"/>
<evidence type="ECO:0000313" key="2">
    <source>
        <dbReference type="Proteomes" id="UP000326396"/>
    </source>
</evidence>
<protein>
    <submittedName>
        <fullName evidence="1">Uncharacterized protein</fullName>
    </submittedName>
</protein>
<organism evidence="1 2">
    <name type="scientific">Mikania micrantha</name>
    <name type="common">bitter vine</name>
    <dbReference type="NCBI Taxonomy" id="192012"/>
    <lineage>
        <taxon>Eukaryota</taxon>
        <taxon>Viridiplantae</taxon>
        <taxon>Streptophyta</taxon>
        <taxon>Embryophyta</taxon>
        <taxon>Tracheophyta</taxon>
        <taxon>Spermatophyta</taxon>
        <taxon>Magnoliopsida</taxon>
        <taxon>eudicotyledons</taxon>
        <taxon>Gunneridae</taxon>
        <taxon>Pentapetalae</taxon>
        <taxon>asterids</taxon>
        <taxon>campanulids</taxon>
        <taxon>Asterales</taxon>
        <taxon>Asteraceae</taxon>
        <taxon>Asteroideae</taxon>
        <taxon>Heliantheae alliance</taxon>
        <taxon>Eupatorieae</taxon>
        <taxon>Mikania</taxon>
    </lineage>
</organism>
<dbReference type="EMBL" id="SZYD01000002">
    <property type="protein sequence ID" value="KAD7117049.1"/>
    <property type="molecule type" value="Genomic_DNA"/>
</dbReference>